<feature type="compositionally biased region" description="Pro residues" evidence="1">
    <location>
        <begin position="63"/>
        <end position="88"/>
    </location>
</feature>
<proteinExistence type="predicted"/>
<gene>
    <name evidence="2" type="ORF">SCHCODRAFT_11174</name>
</gene>
<accession>D8Q3Z7</accession>
<dbReference type="KEGG" id="scm:SCHCO_011174"/>
<dbReference type="AlphaFoldDB" id="D8Q3Z7"/>
<organism evidence="3">
    <name type="scientific">Schizophyllum commune (strain H4-8 / FGSC 9210)</name>
    <name type="common">Split gill fungus</name>
    <dbReference type="NCBI Taxonomy" id="578458"/>
    <lineage>
        <taxon>Eukaryota</taxon>
        <taxon>Fungi</taxon>
        <taxon>Dikarya</taxon>
        <taxon>Basidiomycota</taxon>
        <taxon>Agaricomycotina</taxon>
        <taxon>Agaricomycetes</taxon>
        <taxon>Agaricomycetidae</taxon>
        <taxon>Agaricales</taxon>
        <taxon>Schizophyllaceae</taxon>
        <taxon>Schizophyllum</taxon>
    </lineage>
</organism>
<protein>
    <submittedName>
        <fullName evidence="2">Expressed protein</fullName>
    </submittedName>
</protein>
<sequence>MRTTRKHHAPDNAAKDRLLTAFASAEGGLRDASSTTSRVVRDVPACPQHTSPVLDVPFRRPRPLSPPPPPLVNAPPSPRHLNSPPPLPSSHIPAAAPRVATCTSAGGARARQGGCGGL</sequence>
<keyword evidence="3" id="KW-1185">Reference proteome</keyword>
<name>D8Q3Z7_SCHCM</name>
<reference evidence="2 3" key="1">
    <citation type="journal article" date="2010" name="Nat. Biotechnol.">
        <title>Genome sequence of the model mushroom Schizophyllum commune.</title>
        <authorList>
            <person name="Ohm R.A."/>
            <person name="de Jong J.F."/>
            <person name="Lugones L.G."/>
            <person name="Aerts A."/>
            <person name="Kothe E."/>
            <person name="Stajich J.E."/>
            <person name="de Vries R.P."/>
            <person name="Record E."/>
            <person name="Levasseur A."/>
            <person name="Baker S.E."/>
            <person name="Bartholomew K.A."/>
            <person name="Coutinho P.M."/>
            <person name="Erdmann S."/>
            <person name="Fowler T.J."/>
            <person name="Gathman A.C."/>
            <person name="Lombard V."/>
            <person name="Henrissat B."/>
            <person name="Knabe N."/>
            <person name="Kuees U."/>
            <person name="Lilly W.W."/>
            <person name="Lindquist E."/>
            <person name="Lucas S."/>
            <person name="Magnuson J.K."/>
            <person name="Piumi F."/>
            <person name="Raudaskoski M."/>
            <person name="Salamov A."/>
            <person name="Schmutz J."/>
            <person name="Schwarze F.W.M.R."/>
            <person name="vanKuyk P.A."/>
            <person name="Horton J.S."/>
            <person name="Grigoriev I.V."/>
            <person name="Woesten H.A.B."/>
        </authorList>
    </citation>
    <scope>NUCLEOTIDE SEQUENCE [LARGE SCALE GENOMIC DNA]</scope>
    <source>
        <strain evidence="3">H4-8 / FGSC 9210</strain>
    </source>
</reference>
<dbReference type="VEuPathDB" id="FungiDB:SCHCODRAFT_011174"/>
<dbReference type="GeneID" id="9592705"/>
<dbReference type="RefSeq" id="XP_003032048.1">
    <property type="nucleotide sequence ID" value="XM_003032002.1"/>
</dbReference>
<dbReference type="HOGENOM" id="CLU_2074492_0_0_1"/>
<evidence type="ECO:0000313" key="3">
    <source>
        <dbReference type="Proteomes" id="UP000007431"/>
    </source>
</evidence>
<dbReference type="EMBL" id="GL377306">
    <property type="protein sequence ID" value="EFI97145.1"/>
    <property type="molecule type" value="Genomic_DNA"/>
</dbReference>
<evidence type="ECO:0000256" key="1">
    <source>
        <dbReference type="SAM" id="MobiDB-lite"/>
    </source>
</evidence>
<evidence type="ECO:0000313" key="2">
    <source>
        <dbReference type="EMBL" id="EFI97145.1"/>
    </source>
</evidence>
<dbReference type="Proteomes" id="UP000007431">
    <property type="component" value="Unassembled WGS sequence"/>
</dbReference>
<dbReference type="InParanoid" id="D8Q3Z7"/>
<feature type="region of interest" description="Disordered" evidence="1">
    <location>
        <begin position="27"/>
        <end position="93"/>
    </location>
</feature>